<feature type="transmembrane region" description="Helical" evidence="7">
    <location>
        <begin position="92"/>
        <end position="116"/>
    </location>
</feature>
<evidence type="ECO:0000256" key="5">
    <source>
        <dbReference type="ARBA" id="ARBA00023136"/>
    </source>
</evidence>
<feature type="transmembrane region" description="Helical" evidence="7">
    <location>
        <begin position="400"/>
        <end position="418"/>
    </location>
</feature>
<dbReference type="EMBL" id="JABZFZ010000119">
    <property type="protein sequence ID" value="MBF0939876.1"/>
    <property type="molecule type" value="Genomic_DNA"/>
</dbReference>
<feature type="transmembrane region" description="Helical" evidence="7">
    <location>
        <begin position="473"/>
        <end position="496"/>
    </location>
</feature>
<dbReference type="InterPro" id="IPR037272">
    <property type="entry name" value="SNS_sf"/>
</dbReference>
<protein>
    <submittedName>
        <fullName evidence="8">Sodium-dependent transporter</fullName>
    </submittedName>
</protein>
<reference evidence="8" key="1">
    <citation type="submission" date="2020-04" db="EMBL/GenBank/DDBJ databases">
        <title>Deep metagenomics examines the oral microbiome during advanced dental caries in children, revealing novel taxa and co-occurrences with host molecules.</title>
        <authorList>
            <person name="Baker J.L."/>
            <person name="Morton J.T."/>
            <person name="Dinis M."/>
            <person name="Alvarez R."/>
            <person name="Tran N.C."/>
            <person name="Knight R."/>
            <person name="Edlund A."/>
        </authorList>
    </citation>
    <scope>NUCLEOTIDE SEQUENCE</scope>
    <source>
        <strain evidence="8">JCVI_32_bin.64</strain>
    </source>
</reference>
<gene>
    <name evidence="8" type="ORF">HXK03_03245</name>
</gene>
<feature type="transmembrane region" description="Helical" evidence="7">
    <location>
        <begin position="228"/>
        <end position="252"/>
    </location>
</feature>
<evidence type="ECO:0000256" key="3">
    <source>
        <dbReference type="ARBA" id="ARBA00022692"/>
    </source>
</evidence>
<dbReference type="GO" id="GO:0016020">
    <property type="term" value="C:membrane"/>
    <property type="evidence" value="ECO:0007669"/>
    <property type="project" value="UniProtKB-SubCell"/>
</dbReference>
<evidence type="ECO:0000256" key="6">
    <source>
        <dbReference type="SAM" id="MobiDB-lite"/>
    </source>
</evidence>
<feature type="transmembrane region" description="Helical" evidence="7">
    <location>
        <begin position="20"/>
        <end position="38"/>
    </location>
</feature>
<dbReference type="Pfam" id="PF00209">
    <property type="entry name" value="SNF"/>
    <property type="match status" value="2"/>
</dbReference>
<comment type="subcellular location">
    <subcellularLocation>
        <location evidence="1">Membrane</location>
        <topology evidence="1">Multi-pass membrane protein</topology>
    </subcellularLocation>
</comment>
<comment type="caution">
    <text evidence="8">The sequence shown here is derived from an EMBL/GenBank/DDBJ whole genome shotgun (WGS) entry which is preliminary data.</text>
</comment>
<dbReference type="PRINTS" id="PR00176">
    <property type="entry name" value="NANEUSMPORT"/>
</dbReference>
<evidence type="ECO:0000313" key="9">
    <source>
        <dbReference type="Proteomes" id="UP000718630"/>
    </source>
</evidence>
<feature type="region of interest" description="Disordered" evidence="6">
    <location>
        <begin position="515"/>
        <end position="587"/>
    </location>
</feature>
<dbReference type="PANTHER" id="PTHR42948:SF1">
    <property type="entry name" value="TRANSPORTER"/>
    <property type="match status" value="1"/>
</dbReference>
<keyword evidence="4 7" id="KW-1133">Transmembrane helix</keyword>
<feature type="transmembrane region" description="Helical" evidence="7">
    <location>
        <begin position="264"/>
        <end position="289"/>
    </location>
</feature>
<accession>A0A929QXX9</accession>
<feature type="transmembrane region" description="Helical" evidence="7">
    <location>
        <begin position="323"/>
        <end position="348"/>
    </location>
</feature>
<evidence type="ECO:0000256" key="2">
    <source>
        <dbReference type="ARBA" id="ARBA00022448"/>
    </source>
</evidence>
<feature type="compositionally biased region" description="Low complexity" evidence="6">
    <location>
        <begin position="553"/>
        <end position="570"/>
    </location>
</feature>
<keyword evidence="5 7" id="KW-0472">Membrane</keyword>
<dbReference type="AlphaFoldDB" id="A0A929QXX9"/>
<proteinExistence type="predicted"/>
<feature type="transmembrane region" description="Helical" evidence="7">
    <location>
        <begin position="360"/>
        <end position="380"/>
    </location>
</feature>
<dbReference type="PANTHER" id="PTHR42948">
    <property type="entry name" value="TRANSPORTER"/>
    <property type="match status" value="1"/>
</dbReference>
<keyword evidence="3 7" id="KW-0812">Transmembrane</keyword>
<dbReference type="NCBIfam" id="NF037979">
    <property type="entry name" value="Na_transp"/>
    <property type="match status" value="1"/>
</dbReference>
<evidence type="ECO:0000313" key="8">
    <source>
        <dbReference type="EMBL" id="MBF0939876.1"/>
    </source>
</evidence>
<evidence type="ECO:0000256" key="7">
    <source>
        <dbReference type="SAM" id="Phobius"/>
    </source>
</evidence>
<dbReference type="SUPFAM" id="SSF161070">
    <property type="entry name" value="SNF-like"/>
    <property type="match status" value="1"/>
</dbReference>
<dbReference type="CDD" id="cd10334">
    <property type="entry name" value="SLC6sbd_u1"/>
    <property type="match status" value="1"/>
</dbReference>
<name>A0A929QXX9_9ACTO</name>
<evidence type="ECO:0000256" key="4">
    <source>
        <dbReference type="ARBA" id="ARBA00022989"/>
    </source>
</evidence>
<feature type="transmembrane region" description="Helical" evidence="7">
    <location>
        <begin position="185"/>
        <end position="208"/>
    </location>
</feature>
<feature type="transmembrane region" description="Helical" evidence="7">
    <location>
        <begin position="153"/>
        <end position="173"/>
    </location>
</feature>
<evidence type="ECO:0000256" key="1">
    <source>
        <dbReference type="ARBA" id="ARBA00004141"/>
    </source>
</evidence>
<sequence length="587" mass="60945">MEATARRTTKRESWSGQTGFLMAAIGSAIGLGNIWRFPGTAYANGGGAFLVPYLVALVLVGIPMLWLDYAMGHKLRGSPPWALRRLAAGGEVLGWFQTFVCFVILVYYGAVIAWSAQYMVYSVNQSWGEDPTSFFTDTFLRVVPGDQFSWEPVAAVAVPLVLIWVLVLAIIGRGIARGVEAANKVFLPLLVVLFLIMVVRALFLPGAVEGLNAFFSPDWGSLSNPRVWLAAFAQIFFSLSVGFGIMMTYASYLKRRSNLTGTALVAGFANSSFEILAGIGVFSAIGFMAHQQGVGVGDVEGVSGPILSFVTFPKIISMMPGGAIFGVLFFASLTLAGVTSLLSLLQVVSGGLQDKFGLSPARAALVFGVPATVVSVALFGTRSGLNTLDIVDNFINNIGVVSSAILVAVLAAVAPPRLRGLRRHLNSVSSVKVPRPWEPLVGVVVPLVLLVMMGITAVTLVQEGYGSYAPGLVAVFGWGSVALAVVGAVVFTLLPWRHRRAARSIRAIIDADEAGAAVQDGSGEPRAPGESGGGKADGNAAPGGCDGSGTPGGSDDNAAPGDCDGSAAPGGCDGPGDGETDGEGARA</sequence>
<feature type="transmembrane region" description="Helical" evidence="7">
    <location>
        <begin position="50"/>
        <end position="71"/>
    </location>
</feature>
<organism evidence="8 9">
    <name type="scientific">Schaalia georgiae</name>
    <dbReference type="NCBI Taxonomy" id="52768"/>
    <lineage>
        <taxon>Bacteria</taxon>
        <taxon>Bacillati</taxon>
        <taxon>Actinomycetota</taxon>
        <taxon>Actinomycetes</taxon>
        <taxon>Actinomycetales</taxon>
        <taxon>Actinomycetaceae</taxon>
        <taxon>Schaalia</taxon>
    </lineage>
</organism>
<feature type="transmembrane region" description="Helical" evidence="7">
    <location>
        <begin position="439"/>
        <end position="461"/>
    </location>
</feature>
<keyword evidence="2" id="KW-0813">Transport</keyword>
<dbReference type="InterPro" id="IPR000175">
    <property type="entry name" value="Na/ntran_symport"/>
</dbReference>
<dbReference type="Proteomes" id="UP000718630">
    <property type="component" value="Unassembled WGS sequence"/>
</dbReference>
<feature type="compositionally biased region" description="Acidic residues" evidence="6">
    <location>
        <begin position="576"/>
        <end position="587"/>
    </location>
</feature>
<dbReference type="PROSITE" id="PS50267">
    <property type="entry name" value="NA_NEUROTRAN_SYMP_3"/>
    <property type="match status" value="1"/>
</dbReference>